<dbReference type="SUPFAM" id="SSF52821">
    <property type="entry name" value="Rhodanese/Cell cycle control phosphatase"/>
    <property type="match status" value="1"/>
</dbReference>
<accession>A0A0F6VH94</accession>
<evidence type="ECO:0000313" key="5">
    <source>
        <dbReference type="Proteomes" id="UP001163947"/>
    </source>
</evidence>
<dbReference type="RefSeq" id="WP_006930269.1">
    <property type="nucleotide sequence ID" value="NZ_BAAAYP010000042.1"/>
</dbReference>
<dbReference type="PANTHER" id="PTHR43031:SF1">
    <property type="entry name" value="PYRIDINE NUCLEOTIDE-DISULPHIDE OXIDOREDUCTASE"/>
    <property type="match status" value="1"/>
</dbReference>
<evidence type="ECO:0000313" key="2">
    <source>
        <dbReference type="EMBL" id="GES37496.1"/>
    </source>
</evidence>
<reference evidence="2 4" key="1">
    <citation type="journal article" date="2018" name="Biodegradation">
        <title>1,4-Dioxane degradation characteristics of Rhodococcus aetherivorans JCM 14343.</title>
        <authorList>
            <person name="Inoue D."/>
            <person name="Tsunoda T."/>
            <person name="Yamamoto N."/>
            <person name="Ike M."/>
            <person name="Sei K."/>
        </authorList>
    </citation>
    <scope>NUCLEOTIDE SEQUENCE [LARGE SCALE GENOMIC DNA]</scope>
    <source>
        <strain evidence="2 4">JCM 14343</strain>
    </source>
</reference>
<dbReference type="PROSITE" id="PS50206">
    <property type="entry name" value="RHODANESE_3"/>
    <property type="match status" value="1"/>
</dbReference>
<dbReference type="KEGG" id="rav:AAT18_06570"/>
<feature type="domain" description="Rhodanese" evidence="1">
    <location>
        <begin position="27"/>
        <end position="115"/>
    </location>
</feature>
<dbReference type="CDD" id="cd00158">
    <property type="entry name" value="RHOD"/>
    <property type="match status" value="1"/>
</dbReference>
<proteinExistence type="predicted"/>
<reference evidence="2" key="2">
    <citation type="submission" date="2019-10" db="EMBL/GenBank/DDBJ databases">
        <title>Draft genome sequence of Rhodococcus aetherivorans JCM 14343.</title>
        <authorList>
            <person name="Inoue D."/>
            <person name="Nakazawa M."/>
            <person name="Yamamoto N."/>
            <person name="Sei K."/>
            <person name="Ike M."/>
        </authorList>
    </citation>
    <scope>NUCLEOTIDE SEQUENCE</scope>
    <source>
        <strain evidence="2">JCM 14343</strain>
    </source>
</reference>
<accession>N1M2H4</accession>
<dbReference type="Proteomes" id="UP000325466">
    <property type="component" value="Unassembled WGS sequence"/>
</dbReference>
<organism evidence="3 5">
    <name type="scientific">Rhodococcus aetherivorans</name>
    <dbReference type="NCBI Taxonomy" id="191292"/>
    <lineage>
        <taxon>Bacteria</taxon>
        <taxon>Bacillati</taxon>
        <taxon>Actinomycetota</taxon>
        <taxon>Actinomycetes</taxon>
        <taxon>Mycobacteriales</taxon>
        <taxon>Nocardiaceae</taxon>
        <taxon>Rhodococcus</taxon>
    </lineage>
</organism>
<evidence type="ECO:0000313" key="4">
    <source>
        <dbReference type="Proteomes" id="UP000325466"/>
    </source>
</evidence>
<dbReference type="SMART" id="SM00450">
    <property type="entry name" value="RHOD"/>
    <property type="match status" value="1"/>
</dbReference>
<dbReference type="Gene3D" id="3.40.250.10">
    <property type="entry name" value="Rhodanese-like domain"/>
    <property type="match status" value="1"/>
</dbReference>
<dbReference type="InterPro" id="IPR050229">
    <property type="entry name" value="GlpE_sulfurtransferase"/>
</dbReference>
<sequence length="119" mass="12767">MSLLEKIKARFAKPYESVGVGRARELLDGGAVLVDVRSAAEYRSGHAPVAQHCELSQVPTKAARIVRNRPVVFVCHSGMRSASAARMFAPAAQAPVASLRGGMIAWERAGERVVKGGRR</sequence>
<gene>
    <name evidence="3" type="ORF">OCS65_22410</name>
    <name evidence="2" type="ORF">RAJCM14343_2751</name>
</gene>
<keyword evidence="4" id="KW-1185">Reference proteome</keyword>
<reference evidence="3" key="3">
    <citation type="submission" date="2022-09" db="EMBL/GenBank/DDBJ databases">
        <title>The genome sequence of Rhodococcus aetherivorans N1.</title>
        <authorList>
            <person name="Jiang W."/>
        </authorList>
    </citation>
    <scope>NUCLEOTIDE SEQUENCE</scope>
    <source>
        <strain evidence="3">N1</strain>
    </source>
</reference>
<evidence type="ECO:0000259" key="1">
    <source>
        <dbReference type="PROSITE" id="PS50206"/>
    </source>
</evidence>
<dbReference type="EMBL" id="CP106982">
    <property type="protein sequence ID" value="UYF93177.1"/>
    <property type="molecule type" value="Genomic_DNA"/>
</dbReference>
<accession>A0A059MVK5</accession>
<dbReference type="EMBL" id="BLAH01000086">
    <property type="protein sequence ID" value="GES37496.1"/>
    <property type="molecule type" value="Genomic_DNA"/>
</dbReference>
<dbReference type="InterPro" id="IPR036873">
    <property type="entry name" value="Rhodanese-like_dom_sf"/>
</dbReference>
<dbReference type="InterPro" id="IPR001763">
    <property type="entry name" value="Rhodanese-like_dom"/>
</dbReference>
<dbReference type="GeneID" id="83623230"/>
<dbReference type="AlphaFoldDB" id="A0A059MVK5"/>
<dbReference type="PANTHER" id="PTHR43031">
    <property type="entry name" value="FAD-DEPENDENT OXIDOREDUCTASE"/>
    <property type="match status" value="1"/>
</dbReference>
<evidence type="ECO:0000313" key="3">
    <source>
        <dbReference type="EMBL" id="UYF93177.1"/>
    </source>
</evidence>
<dbReference type="Proteomes" id="UP001163947">
    <property type="component" value="Chromosome"/>
</dbReference>
<name>A0A059MVK5_9NOCA</name>
<protein>
    <submittedName>
        <fullName evidence="3">Rhodanese-like domain-containing protein</fullName>
    </submittedName>
    <submittedName>
        <fullName evidence="2">Rhodanese-related sulfurtransferase</fullName>
    </submittedName>
</protein>
<dbReference type="Pfam" id="PF00581">
    <property type="entry name" value="Rhodanese"/>
    <property type="match status" value="1"/>
</dbReference>